<dbReference type="Pfam" id="PF13677">
    <property type="entry name" value="MotB_plug"/>
    <property type="match status" value="1"/>
</dbReference>
<evidence type="ECO:0000313" key="10">
    <source>
        <dbReference type="EMBL" id="MCL6270081.1"/>
    </source>
</evidence>
<proteinExistence type="inferred from homology"/>
<evidence type="ECO:0000256" key="3">
    <source>
        <dbReference type="ARBA" id="ARBA00022475"/>
    </source>
</evidence>
<keyword evidence="4 8" id="KW-0812">Transmembrane</keyword>
<dbReference type="SUPFAM" id="SSF103088">
    <property type="entry name" value="OmpA-like"/>
    <property type="match status" value="1"/>
</dbReference>
<dbReference type="PROSITE" id="PS51123">
    <property type="entry name" value="OMPA_2"/>
    <property type="match status" value="1"/>
</dbReference>
<protein>
    <submittedName>
        <fullName evidence="10">OmpA family protein</fullName>
    </submittedName>
</protein>
<dbReference type="InterPro" id="IPR036737">
    <property type="entry name" value="OmpA-like_sf"/>
</dbReference>
<evidence type="ECO:0000256" key="4">
    <source>
        <dbReference type="ARBA" id="ARBA00022692"/>
    </source>
</evidence>
<keyword evidence="5 8" id="KW-1133">Transmembrane helix</keyword>
<evidence type="ECO:0000259" key="9">
    <source>
        <dbReference type="PROSITE" id="PS51123"/>
    </source>
</evidence>
<reference evidence="10 11" key="1">
    <citation type="submission" date="2022-05" db="EMBL/GenBank/DDBJ databases">
        <authorList>
            <person name="Park J.-S."/>
        </authorList>
    </citation>
    <scope>NUCLEOTIDE SEQUENCE [LARGE SCALE GENOMIC DNA]</scope>
    <source>
        <strain evidence="10 11">2012CJ34-2</strain>
    </source>
</reference>
<dbReference type="EMBL" id="JAMFLX010000010">
    <property type="protein sequence ID" value="MCL6270081.1"/>
    <property type="molecule type" value="Genomic_DNA"/>
</dbReference>
<keyword evidence="6 7" id="KW-0472">Membrane</keyword>
<dbReference type="PANTHER" id="PTHR30329">
    <property type="entry name" value="STATOR ELEMENT OF FLAGELLAR MOTOR COMPLEX"/>
    <property type="match status" value="1"/>
</dbReference>
<dbReference type="Proteomes" id="UP001203338">
    <property type="component" value="Unassembled WGS sequence"/>
</dbReference>
<dbReference type="Pfam" id="PF00691">
    <property type="entry name" value="OmpA"/>
    <property type="match status" value="1"/>
</dbReference>
<evidence type="ECO:0000256" key="6">
    <source>
        <dbReference type="ARBA" id="ARBA00023136"/>
    </source>
</evidence>
<keyword evidence="11" id="KW-1185">Reference proteome</keyword>
<organism evidence="10 11">
    <name type="scientific">Parendozoicomonas callyspongiae</name>
    <dbReference type="NCBI Taxonomy" id="2942213"/>
    <lineage>
        <taxon>Bacteria</taxon>
        <taxon>Pseudomonadati</taxon>
        <taxon>Pseudomonadota</taxon>
        <taxon>Gammaproteobacteria</taxon>
        <taxon>Oceanospirillales</taxon>
        <taxon>Endozoicomonadaceae</taxon>
        <taxon>Parendozoicomonas</taxon>
    </lineage>
</organism>
<evidence type="ECO:0000256" key="7">
    <source>
        <dbReference type="PROSITE-ProRule" id="PRU00473"/>
    </source>
</evidence>
<dbReference type="InterPro" id="IPR050330">
    <property type="entry name" value="Bact_OuterMem_StrucFunc"/>
</dbReference>
<dbReference type="RefSeq" id="WP_249699230.1">
    <property type="nucleotide sequence ID" value="NZ_JAMFLX010000010.1"/>
</dbReference>
<comment type="caution">
    <text evidence="10">The sequence shown here is derived from an EMBL/GenBank/DDBJ whole genome shotgun (WGS) entry which is preliminary data.</text>
</comment>
<sequence>MKERPTTIVVKRGIRRRTPKPRSKWKNALADFSMVCLALFIFMWMADTATPEQKAGIAGYFRTPGNKEQIKLAVEKVRIAQLELEAAATAKLNSDGQLKELEKRKYEELVARIEQQTVSLPEKISEALQVSHSPEGLRVEIRELKGRPMFARGSDRLMPAYRQIVIMLAPRLEETGSNIMVLGHTDATKFSSASRRDNWDLSSARAQKTRRALVEGGFPVERITQVVGMADRQLRDPENPNDASNRRVEIILLGNHQKSDEESDTIKLSAN</sequence>
<gene>
    <name evidence="10" type="ORF">M3P05_09065</name>
</gene>
<name>A0ABT0PFN9_9GAMM</name>
<dbReference type="PANTHER" id="PTHR30329:SF21">
    <property type="entry name" value="LIPOPROTEIN YIAD-RELATED"/>
    <property type="match status" value="1"/>
</dbReference>
<keyword evidence="3" id="KW-1003">Cell membrane</keyword>
<evidence type="ECO:0000256" key="8">
    <source>
        <dbReference type="SAM" id="Phobius"/>
    </source>
</evidence>
<dbReference type="Gene3D" id="3.30.1330.60">
    <property type="entry name" value="OmpA-like domain"/>
    <property type="match status" value="1"/>
</dbReference>
<comment type="subcellular location">
    <subcellularLocation>
        <location evidence="1">Cell membrane</location>
        <topology evidence="1">Single-pass membrane protein</topology>
    </subcellularLocation>
</comment>
<dbReference type="InterPro" id="IPR025713">
    <property type="entry name" value="MotB-like_N_dom"/>
</dbReference>
<feature type="transmembrane region" description="Helical" evidence="8">
    <location>
        <begin position="25"/>
        <end position="46"/>
    </location>
</feature>
<evidence type="ECO:0000256" key="5">
    <source>
        <dbReference type="ARBA" id="ARBA00022989"/>
    </source>
</evidence>
<dbReference type="CDD" id="cd07185">
    <property type="entry name" value="OmpA_C-like"/>
    <property type="match status" value="1"/>
</dbReference>
<accession>A0ABT0PFN9</accession>
<feature type="domain" description="OmpA-like" evidence="9">
    <location>
        <begin position="137"/>
        <end position="256"/>
    </location>
</feature>
<evidence type="ECO:0000313" key="11">
    <source>
        <dbReference type="Proteomes" id="UP001203338"/>
    </source>
</evidence>
<evidence type="ECO:0000256" key="1">
    <source>
        <dbReference type="ARBA" id="ARBA00004162"/>
    </source>
</evidence>
<dbReference type="InterPro" id="IPR006665">
    <property type="entry name" value="OmpA-like"/>
</dbReference>
<evidence type="ECO:0000256" key="2">
    <source>
        <dbReference type="ARBA" id="ARBA00008914"/>
    </source>
</evidence>
<comment type="similarity">
    <text evidence="2">Belongs to the MotB family.</text>
</comment>